<dbReference type="WBParaSite" id="Minc3s00074g03643">
    <property type="protein sequence ID" value="Minc3s00074g03643"/>
    <property type="gene ID" value="Minc3s00074g03643"/>
</dbReference>
<proteinExistence type="predicted"/>
<sequence>MKVVDLYLCPILHLMYSLRKLVNKDVDANKRHNILLKEPRNINNTVFTSRSYQIATMTEIL</sequence>
<evidence type="ECO:0000313" key="2">
    <source>
        <dbReference type="WBParaSite" id="Minc3s00074g03643"/>
    </source>
</evidence>
<protein>
    <submittedName>
        <fullName evidence="2">Uncharacterized protein</fullName>
    </submittedName>
</protein>
<accession>A0A914KQ81</accession>
<name>A0A914KQ81_MELIC</name>
<reference evidence="2" key="1">
    <citation type="submission" date="2022-11" db="UniProtKB">
        <authorList>
            <consortium name="WormBaseParasite"/>
        </authorList>
    </citation>
    <scope>IDENTIFICATION</scope>
</reference>
<evidence type="ECO:0000313" key="1">
    <source>
        <dbReference type="Proteomes" id="UP000887563"/>
    </source>
</evidence>
<dbReference type="Proteomes" id="UP000887563">
    <property type="component" value="Unplaced"/>
</dbReference>
<dbReference type="AlphaFoldDB" id="A0A914KQ81"/>
<organism evidence="1 2">
    <name type="scientific">Meloidogyne incognita</name>
    <name type="common">Southern root-knot nematode worm</name>
    <name type="synonym">Oxyuris incognita</name>
    <dbReference type="NCBI Taxonomy" id="6306"/>
    <lineage>
        <taxon>Eukaryota</taxon>
        <taxon>Metazoa</taxon>
        <taxon>Ecdysozoa</taxon>
        <taxon>Nematoda</taxon>
        <taxon>Chromadorea</taxon>
        <taxon>Rhabditida</taxon>
        <taxon>Tylenchina</taxon>
        <taxon>Tylenchomorpha</taxon>
        <taxon>Tylenchoidea</taxon>
        <taxon>Meloidogynidae</taxon>
        <taxon>Meloidogyninae</taxon>
        <taxon>Meloidogyne</taxon>
        <taxon>Meloidogyne incognita group</taxon>
    </lineage>
</organism>
<keyword evidence="1" id="KW-1185">Reference proteome</keyword>